<feature type="signal peptide" evidence="1">
    <location>
        <begin position="1"/>
        <end position="20"/>
    </location>
</feature>
<dbReference type="EMBL" id="BOOO01000008">
    <property type="protein sequence ID" value="GII28108.1"/>
    <property type="molecule type" value="Genomic_DNA"/>
</dbReference>
<comment type="caution">
    <text evidence="2">The sequence shown here is derived from an EMBL/GenBank/DDBJ whole genome shotgun (WGS) entry which is preliminary data.</text>
</comment>
<accession>A0A8J3TKH9</accession>
<reference evidence="2 3" key="1">
    <citation type="submission" date="2021-01" db="EMBL/GenBank/DDBJ databases">
        <title>Whole genome shotgun sequence of Planotetraspora mira NBRC 15435.</title>
        <authorList>
            <person name="Komaki H."/>
            <person name="Tamura T."/>
        </authorList>
    </citation>
    <scope>NUCLEOTIDE SEQUENCE [LARGE SCALE GENOMIC DNA]</scope>
    <source>
        <strain evidence="2 3">NBRC 15435</strain>
    </source>
</reference>
<dbReference type="AlphaFoldDB" id="A0A8J3TKH9"/>
<dbReference type="InterPro" id="IPR006059">
    <property type="entry name" value="SBP"/>
</dbReference>
<dbReference type="SUPFAM" id="SSF53850">
    <property type="entry name" value="Periplasmic binding protein-like II"/>
    <property type="match status" value="1"/>
</dbReference>
<dbReference type="InterPro" id="IPR050490">
    <property type="entry name" value="Bact_solute-bd_prot1"/>
</dbReference>
<dbReference type="RefSeq" id="WP_203952180.1">
    <property type="nucleotide sequence ID" value="NZ_BOOO01000008.1"/>
</dbReference>
<keyword evidence="1" id="KW-0732">Signal</keyword>
<dbReference type="Gene3D" id="3.40.190.10">
    <property type="entry name" value="Periplasmic binding protein-like II"/>
    <property type="match status" value="1"/>
</dbReference>
<dbReference type="CDD" id="cd14748">
    <property type="entry name" value="PBP2_UgpB"/>
    <property type="match status" value="1"/>
</dbReference>
<gene>
    <name evidence="2" type="ORF">Pmi06nite_15500</name>
</gene>
<protein>
    <submittedName>
        <fullName evidence="2">ABC transporter substrate-binding protein</fullName>
    </submittedName>
</protein>
<keyword evidence="3" id="KW-1185">Reference proteome</keyword>
<dbReference type="PANTHER" id="PTHR43649:SF30">
    <property type="entry name" value="ABC TRANSPORTER SUBSTRATE-BINDING PROTEIN"/>
    <property type="match status" value="1"/>
</dbReference>
<proteinExistence type="predicted"/>
<dbReference type="PANTHER" id="PTHR43649">
    <property type="entry name" value="ARABINOSE-BINDING PROTEIN-RELATED"/>
    <property type="match status" value="1"/>
</dbReference>
<dbReference type="Pfam" id="PF01547">
    <property type="entry name" value="SBP_bac_1"/>
    <property type="match status" value="1"/>
</dbReference>
<dbReference type="PROSITE" id="PS51257">
    <property type="entry name" value="PROKAR_LIPOPROTEIN"/>
    <property type="match status" value="1"/>
</dbReference>
<evidence type="ECO:0000256" key="1">
    <source>
        <dbReference type="SAM" id="SignalP"/>
    </source>
</evidence>
<organism evidence="2 3">
    <name type="scientific">Planotetraspora mira</name>
    <dbReference type="NCBI Taxonomy" id="58121"/>
    <lineage>
        <taxon>Bacteria</taxon>
        <taxon>Bacillati</taxon>
        <taxon>Actinomycetota</taxon>
        <taxon>Actinomycetes</taxon>
        <taxon>Streptosporangiales</taxon>
        <taxon>Streptosporangiaceae</taxon>
        <taxon>Planotetraspora</taxon>
    </lineage>
</organism>
<dbReference type="Proteomes" id="UP000650628">
    <property type="component" value="Unassembled WGS sequence"/>
</dbReference>
<feature type="chain" id="PRO_5035240665" evidence="1">
    <location>
        <begin position="21"/>
        <end position="426"/>
    </location>
</feature>
<evidence type="ECO:0000313" key="3">
    <source>
        <dbReference type="Proteomes" id="UP000650628"/>
    </source>
</evidence>
<sequence>MIRKLAIVLAIVPALGFATACGGQSGDDGGKVKVVWWHGQTEAEGQILKDLADEYNKSHPGVEVDPEVGTTNVDEMLQKVQAALAGGEPPDVAYMYGSWSSTLADTPKVVDLSSMVKDPAFGWDDFWPAAREAATVDGKVIGVPSVVDNLGLIYNKKLFDAAGMPYPTKDWTWDDFRTAAKRLTDPGKGVFGTSYVVTGDEDTVWRFWPMVWQQGGAILNSDGKTAAFASPQAVQSLDLWRAMAVDDKSVYLDQNGEKFLPLFYSGKVGMEMAGPWAMRDLADHNVDYGVVPLPGYGGNHQTISGPDNWVVFDNGSKRAQAAKDFLAWLTKPEQDARWSLGSGNLPIRQATSKLPAYKKFAEQFTGADAFLANQANAVQARPSIAGYPDISAKVGDAIDRALLGQETAQQALSGAAAEADKILAKG</sequence>
<name>A0A8J3TKH9_9ACTN</name>
<evidence type="ECO:0000313" key="2">
    <source>
        <dbReference type="EMBL" id="GII28108.1"/>
    </source>
</evidence>